<evidence type="ECO:0000313" key="2">
    <source>
        <dbReference type="Proteomes" id="UP001230328"/>
    </source>
</evidence>
<proteinExistence type="predicted"/>
<comment type="caution">
    <text evidence="1">The sequence shown here is derived from an EMBL/GenBank/DDBJ whole genome shotgun (WGS) entry which is preliminary data.</text>
</comment>
<protein>
    <submittedName>
        <fullName evidence="1">Uncharacterized protein</fullName>
    </submittedName>
</protein>
<keyword evidence="2" id="KW-1185">Reference proteome</keyword>
<dbReference type="EMBL" id="JAUSZI010000002">
    <property type="protein sequence ID" value="MDQ1032921.1"/>
    <property type="molecule type" value="Genomic_DNA"/>
</dbReference>
<sequence length="136" mass="15933">MPDHVFIFAEGFESGGRTLFLDVREGKIFEEEIRCDSSEGDLKEYFEGLKEKYRNLELIPCPGEEMIEVRATGVGPEKLGETLSEEEVLMQTEPLWGTHLDIRYTRQLYQNFGWPNAFRRDEALREIKELIEKRKS</sequence>
<reference evidence="1 2" key="1">
    <citation type="submission" date="2023-07" db="EMBL/GenBank/DDBJ databases">
        <title>Comparative genomics of wheat-associated soil bacteria to identify genetic determinants of phenazine resistance.</title>
        <authorList>
            <person name="Mouncey N."/>
        </authorList>
    </citation>
    <scope>NUCLEOTIDE SEQUENCE [LARGE SCALE GENOMIC DNA]</scope>
    <source>
        <strain evidence="1 2">V2I4</strain>
    </source>
</reference>
<dbReference type="RefSeq" id="WP_307529973.1">
    <property type="nucleotide sequence ID" value="NZ_JAUSZI010000002.1"/>
</dbReference>
<organism evidence="1 2">
    <name type="scientific">Streptomyces umbrinus</name>
    <dbReference type="NCBI Taxonomy" id="67370"/>
    <lineage>
        <taxon>Bacteria</taxon>
        <taxon>Bacillati</taxon>
        <taxon>Actinomycetota</taxon>
        <taxon>Actinomycetes</taxon>
        <taxon>Kitasatosporales</taxon>
        <taxon>Streptomycetaceae</taxon>
        <taxon>Streptomyces</taxon>
        <taxon>Streptomyces phaeochromogenes group</taxon>
    </lineage>
</organism>
<name>A0ABU0TD84_9ACTN</name>
<evidence type="ECO:0000313" key="1">
    <source>
        <dbReference type="EMBL" id="MDQ1032921.1"/>
    </source>
</evidence>
<dbReference type="Proteomes" id="UP001230328">
    <property type="component" value="Unassembled WGS sequence"/>
</dbReference>
<accession>A0ABU0TD84</accession>
<gene>
    <name evidence="1" type="ORF">QF035_010503</name>
</gene>